<dbReference type="AlphaFoldDB" id="A0AAV4N8U2"/>
<gene>
    <name evidence="2" type="ORF">CEXT_399891</name>
</gene>
<keyword evidence="3" id="KW-1185">Reference proteome</keyword>
<evidence type="ECO:0000313" key="3">
    <source>
        <dbReference type="Proteomes" id="UP001054945"/>
    </source>
</evidence>
<proteinExistence type="predicted"/>
<organism evidence="2 3">
    <name type="scientific">Caerostris extrusa</name>
    <name type="common">Bark spider</name>
    <name type="synonym">Caerostris bankana</name>
    <dbReference type="NCBI Taxonomy" id="172846"/>
    <lineage>
        <taxon>Eukaryota</taxon>
        <taxon>Metazoa</taxon>
        <taxon>Ecdysozoa</taxon>
        <taxon>Arthropoda</taxon>
        <taxon>Chelicerata</taxon>
        <taxon>Arachnida</taxon>
        <taxon>Araneae</taxon>
        <taxon>Araneomorphae</taxon>
        <taxon>Entelegynae</taxon>
        <taxon>Araneoidea</taxon>
        <taxon>Araneidae</taxon>
        <taxon>Caerostris</taxon>
    </lineage>
</organism>
<feature type="compositionally biased region" description="Basic and acidic residues" evidence="1">
    <location>
        <begin position="35"/>
        <end position="50"/>
    </location>
</feature>
<reference evidence="2 3" key="1">
    <citation type="submission" date="2021-06" db="EMBL/GenBank/DDBJ databases">
        <title>Caerostris extrusa draft genome.</title>
        <authorList>
            <person name="Kono N."/>
            <person name="Arakawa K."/>
        </authorList>
    </citation>
    <scope>NUCLEOTIDE SEQUENCE [LARGE SCALE GENOMIC DNA]</scope>
</reference>
<sequence>MWVKLFPFKPSSHLPSFGIPFERSSAVMEFVHRDRNSRQLRNGERWRAEEPPSSSTAHPQTNREKATSYCRLDQGVLEQKTLISFPAMAAFHVNVCNVGP</sequence>
<protein>
    <submittedName>
        <fullName evidence="2">Uncharacterized protein</fullName>
    </submittedName>
</protein>
<dbReference type="Proteomes" id="UP001054945">
    <property type="component" value="Unassembled WGS sequence"/>
</dbReference>
<evidence type="ECO:0000256" key="1">
    <source>
        <dbReference type="SAM" id="MobiDB-lite"/>
    </source>
</evidence>
<evidence type="ECO:0000313" key="2">
    <source>
        <dbReference type="EMBL" id="GIX80745.1"/>
    </source>
</evidence>
<accession>A0AAV4N8U2</accession>
<feature type="region of interest" description="Disordered" evidence="1">
    <location>
        <begin position="35"/>
        <end position="66"/>
    </location>
</feature>
<dbReference type="EMBL" id="BPLR01020621">
    <property type="protein sequence ID" value="GIX80745.1"/>
    <property type="molecule type" value="Genomic_DNA"/>
</dbReference>
<comment type="caution">
    <text evidence="2">The sequence shown here is derived from an EMBL/GenBank/DDBJ whole genome shotgun (WGS) entry which is preliminary data.</text>
</comment>
<name>A0AAV4N8U2_CAEEX</name>